<proteinExistence type="inferred from homology"/>
<evidence type="ECO:0000259" key="9">
    <source>
        <dbReference type="Pfam" id="PF17683"/>
    </source>
</evidence>
<dbReference type="GO" id="GO:0006367">
    <property type="term" value="P:transcription initiation at RNA polymerase II promoter"/>
    <property type="evidence" value="ECO:0007669"/>
    <property type="project" value="InterPro"/>
</dbReference>
<dbReference type="Pfam" id="PF17683">
    <property type="entry name" value="TFIIF_beta_N"/>
    <property type="match status" value="1"/>
</dbReference>
<dbReference type="InterPro" id="IPR036390">
    <property type="entry name" value="WH_DNA-bd_sf"/>
</dbReference>
<dbReference type="InterPro" id="IPR040504">
    <property type="entry name" value="TFIIF_beta_N"/>
</dbReference>
<dbReference type="PANTHER" id="PTHR10445">
    <property type="entry name" value="GENERAL TRANSCRIPTION FACTOR IIF SUBUNIT 2"/>
    <property type="match status" value="1"/>
</dbReference>
<evidence type="ECO:0000313" key="10">
    <source>
        <dbReference type="EMBL" id="CAD8687965.1"/>
    </source>
</evidence>
<evidence type="ECO:0000256" key="4">
    <source>
        <dbReference type="ARBA" id="ARBA00023125"/>
    </source>
</evidence>
<reference evidence="10" key="1">
    <citation type="submission" date="2021-01" db="EMBL/GenBank/DDBJ databases">
        <authorList>
            <person name="Corre E."/>
            <person name="Pelletier E."/>
            <person name="Niang G."/>
            <person name="Scheremetjew M."/>
            <person name="Finn R."/>
            <person name="Kale V."/>
            <person name="Holt S."/>
            <person name="Cochrane G."/>
            <person name="Meng A."/>
            <person name="Brown T."/>
            <person name="Cohen L."/>
        </authorList>
    </citation>
    <scope>NUCLEOTIDE SEQUENCE</scope>
    <source>
        <strain evidence="10">CCMP722</strain>
    </source>
</reference>
<comment type="subcellular location">
    <subcellularLocation>
        <location evidence="1">Nucleus</location>
    </subcellularLocation>
</comment>
<feature type="region of interest" description="Disordered" evidence="7">
    <location>
        <begin position="257"/>
        <end position="289"/>
    </location>
</feature>
<dbReference type="InterPro" id="IPR040450">
    <property type="entry name" value="TFIIF_beta_HTH"/>
</dbReference>
<evidence type="ECO:0000256" key="2">
    <source>
        <dbReference type="ARBA" id="ARBA00009543"/>
    </source>
</evidence>
<gene>
    <name evidence="10" type="ORF">POBO1169_LOCUS18410</name>
</gene>
<keyword evidence="4" id="KW-0238">DNA-binding</keyword>
<organism evidence="10">
    <name type="scientific">Pyramimonas obovata</name>
    <dbReference type="NCBI Taxonomy" id="1411642"/>
    <lineage>
        <taxon>Eukaryota</taxon>
        <taxon>Viridiplantae</taxon>
        <taxon>Chlorophyta</taxon>
        <taxon>Pyramimonadophyceae</taxon>
        <taxon>Pyramimonadales</taxon>
        <taxon>Pyramimonadaceae</taxon>
        <taxon>Pyramimonas</taxon>
        <taxon>Pyramimonas incertae sedis</taxon>
    </lineage>
</organism>
<dbReference type="PANTHER" id="PTHR10445:SF0">
    <property type="entry name" value="GENERAL TRANSCRIPTION FACTOR IIF SUBUNIT 2"/>
    <property type="match status" value="1"/>
</dbReference>
<dbReference type="SUPFAM" id="SSF50916">
    <property type="entry name" value="Rap30/74 interaction domains"/>
    <property type="match status" value="1"/>
</dbReference>
<accession>A0A7S0RWQ1</accession>
<dbReference type="AlphaFoldDB" id="A0A7S0RWQ1"/>
<evidence type="ECO:0000256" key="7">
    <source>
        <dbReference type="SAM" id="MobiDB-lite"/>
    </source>
</evidence>
<dbReference type="InterPro" id="IPR036388">
    <property type="entry name" value="WH-like_DNA-bd_sf"/>
</dbReference>
<feature type="domain" description="TFIIF beta subunit N-terminal" evidence="9">
    <location>
        <begin position="21"/>
        <end position="135"/>
    </location>
</feature>
<dbReference type="Gene3D" id="1.10.10.10">
    <property type="entry name" value="Winged helix-like DNA-binding domain superfamily/Winged helix DNA-binding domain"/>
    <property type="match status" value="1"/>
</dbReference>
<dbReference type="InterPro" id="IPR011039">
    <property type="entry name" value="TFIIF_interaction"/>
</dbReference>
<keyword evidence="5" id="KW-0804">Transcription</keyword>
<dbReference type="SUPFAM" id="SSF46785">
    <property type="entry name" value="Winged helix' DNA-binding domain"/>
    <property type="match status" value="1"/>
</dbReference>
<dbReference type="EMBL" id="HBFA01036833">
    <property type="protein sequence ID" value="CAD8687965.1"/>
    <property type="molecule type" value="Transcribed_RNA"/>
</dbReference>
<evidence type="ECO:0000256" key="3">
    <source>
        <dbReference type="ARBA" id="ARBA00023015"/>
    </source>
</evidence>
<sequence>MPILRGESSGGGRLDVKRADRSVWLVKVPTFVKKAWDAAVEKDPVASQTGAAGPTIGTLCLTFDPTAQAGTLPHATMHLNPAENSSIPTDYDLTFQADVPAMHVFSRDDYAAGKMAVEGKVEYKLDVKPISMNDEAYNNLSRRRIVEANKKTRVVQTLSDRKARLATMRPLPVTSNGSKGFLSGRGGQRTEERRARMEKEALQDKIFKLFEKQSYWTFKQLLAETNQPAVWLKEVLMDVCRFHKRGPNADKWEVKPEYKHAGNPAPEAKPFGEVGEEEQGAAKKVKLEH</sequence>
<feature type="domain" description="TFIIF beta subunit HTH" evidence="8">
    <location>
        <begin position="195"/>
        <end position="259"/>
    </location>
</feature>
<evidence type="ECO:0000256" key="6">
    <source>
        <dbReference type="ARBA" id="ARBA00023242"/>
    </source>
</evidence>
<dbReference type="FunFam" id="1.10.10.10:FF:000035">
    <property type="entry name" value="General transcription factor IIF subunit 2"/>
    <property type="match status" value="1"/>
</dbReference>
<dbReference type="CDD" id="cd07980">
    <property type="entry name" value="TFIIF_beta"/>
    <property type="match status" value="1"/>
</dbReference>
<evidence type="ECO:0000259" key="8">
    <source>
        <dbReference type="Pfam" id="PF02270"/>
    </source>
</evidence>
<dbReference type="GO" id="GO:0003677">
    <property type="term" value="F:DNA binding"/>
    <property type="evidence" value="ECO:0007669"/>
    <property type="project" value="UniProtKB-KW"/>
</dbReference>
<dbReference type="InterPro" id="IPR003196">
    <property type="entry name" value="TFIIF_beta"/>
</dbReference>
<comment type="similarity">
    <text evidence="2">Belongs to the TFIIF beta subunit family.</text>
</comment>
<evidence type="ECO:0008006" key="11">
    <source>
        <dbReference type="Google" id="ProtNLM"/>
    </source>
</evidence>
<dbReference type="GO" id="GO:0005674">
    <property type="term" value="C:transcription factor TFIIF complex"/>
    <property type="evidence" value="ECO:0007669"/>
    <property type="project" value="InterPro"/>
</dbReference>
<evidence type="ECO:0000256" key="1">
    <source>
        <dbReference type="ARBA" id="ARBA00004123"/>
    </source>
</evidence>
<dbReference type="Pfam" id="PF02270">
    <property type="entry name" value="TFIIF_beta"/>
    <property type="match status" value="1"/>
</dbReference>
<protein>
    <recommendedName>
        <fullName evidence="11">Transcription initiation factor IIF subunit beta</fullName>
    </recommendedName>
</protein>
<name>A0A7S0RWQ1_9CHLO</name>
<evidence type="ECO:0000256" key="5">
    <source>
        <dbReference type="ARBA" id="ARBA00023163"/>
    </source>
</evidence>
<keyword evidence="3" id="KW-0805">Transcription regulation</keyword>
<keyword evidence="6" id="KW-0539">Nucleus</keyword>